<sequence>MLYKLRAQPPFSNSYRYSVPSDARYSSRVSRTCRFHAARSSHSVFCALDTFDSFRAKGVHCIPIFRKSIFVTYKMDDDSSVEETEMYINKLKESLRYLEDVDDSDSIEITASNFSSSTDDMIEAYPHDDETLKIEIVRSDSSQEDTVMQLFSCLRDLNLTVKHANVSTNAYGIHATITVQSTASQPEFSEDPMLDGALVGGEELCLASTLPLDHDVEYINGNGFPPSLSPMLWQDVGNLANLANPAHVRLYNGVLGTENGEEEIPSDPVEIDARITEAALNDSDPLLGTMLNSVTYVLVLEHVL</sequence>
<dbReference type="Proteomes" id="UP000077202">
    <property type="component" value="Unassembled WGS sequence"/>
</dbReference>
<dbReference type="AlphaFoldDB" id="A0A176VDZ3"/>
<evidence type="ECO:0000313" key="1">
    <source>
        <dbReference type="EMBL" id="OAE18531.1"/>
    </source>
</evidence>
<protein>
    <recommendedName>
        <fullName evidence="3">ACT domain-containing protein</fullName>
    </recommendedName>
</protein>
<proteinExistence type="predicted"/>
<evidence type="ECO:0008006" key="3">
    <source>
        <dbReference type="Google" id="ProtNLM"/>
    </source>
</evidence>
<keyword evidence="2" id="KW-1185">Reference proteome</keyword>
<dbReference type="EMBL" id="LVLJ01004052">
    <property type="protein sequence ID" value="OAE18531.1"/>
    <property type="molecule type" value="Genomic_DNA"/>
</dbReference>
<name>A0A176VDZ3_MARPO</name>
<reference evidence="1" key="1">
    <citation type="submission" date="2016-03" db="EMBL/GenBank/DDBJ databases">
        <title>Mechanisms controlling the formation of the plant cell surface in tip-growing cells are functionally conserved among land plants.</title>
        <authorList>
            <person name="Honkanen S."/>
            <person name="Jones V.A."/>
            <person name="Morieri G."/>
            <person name="Champion C."/>
            <person name="Hetherington A.J."/>
            <person name="Kelly S."/>
            <person name="Saint-Marcoux D."/>
            <person name="Proust H."/>
            <person name="Prescott H."/>
            <person name="Dolan L."/>
        </authorList>
    </citation>
    <scope>NUCLEOTIDE SEQUENCE [LARGE SCALE GENOMIC DNA]</scope>
    <source>
        <tissue evidence="1">Whole gametophyte</tissue>
    </source>
</reference>
<accession>A0A176VDZ3</accession>
<comment type="caution">
    <text evidence="1">The sequence shown here is derived from an EMBL/GenBank/DDBJ whole genome shotgun (WGS) entry which is preliminary data.</text>
</comment>
<evidence type="ECO:0000313" key="2">
    <source>
        <dbReference type="Proteomes" id="UP000077202"/>
    </source>
</evidence>
<organism evidence="1 2">
    <name type="scientific">Marchantia polymorpha subsp. ruderalis</name>
    <dbReference type="NCBI Taxonomy" id="1480154"/>
    <lineage>
        <taxon>Eukaryota</taxon>
        <taxon>Viridiplantae</taxon>
        <taxon>Streptophyta</taxon>
        <taxon>Embryophyta</taxon>
        <taxon>Marchantiophyta</taxon>
        <taxon>Marchantiopsida</taxon>
        <taxon>Marchantiidae</taxon>
        <taxon>Marchantiales</taxon>
        <taxon>Marchantiaceae</taxon>
        <taxon>Marchantia</taxon>
    </lineage>
</organism>
<gene>
    <name evidence="1" type="ORF">AXG93_625s1210</name>
</gene>